<name>A0A2I7QHS0_9CAUD</name>
<sequence length="860" mass="100193">MTANNYSSPLARYAIKEMYSNPGVARQFQLQLTQVSPDVGYIDVFQFMGRYIKTPIEREYFLMFNMAGFDGSTWNFQDLLTRVDPVNEWINVAKICKDRGMIIDIYGDDGRLYPRDKCWVMSTYDGQHILAIQKLQAFKYGWENARYLHCYTVQTELYDPVSNPDQTDWPRFTSNNGNTAEEKDRMKIIYSEYKKLPGLTSVYLNGYLWDGFPADSLLLGFETIEITNDPSVWKTELYEVDSLNNFYSERDETRKLIVHPKKVEGDFSYRYVTDVSFYLVDKNGRGIYLHRNRASNFRQLTHCDYSVDATLVDDMGNLEDMLKNETRYLRLVYRKNDYAQEIQYESSGVRYLYRMNDDGIMGALIGINSTMKEWSARELENAETNLYLDRSYGDLTHEQAVDAVGYNRATQVLCGTPFTYDPESGMELDVPPACREHLTMFEYDQDGLFLRMRNFEKIRHVLPTNDAHLVEFYPGKPGLRVHMDIGRDPMVVDKETTPRFYYQKVTTEGNLVGERFRAVEGEHYTFDRITGKVVWLLPSSMFIGMILYNDQTLYKEFTLDHIDNSLSFSVTEEWAQGGMLTDVAPANIMVIMNRHSLIENVDYVVRFPHIYIVNHQYLKADGNDFVLYCSEWSPVGETEPLEQTELGYVMGGVIGHNTRYNLREDRVTRTTIGGKVWDPSKVPAAEHHAPSELLNPYNGLPYGVKHWYLPLRNWVPYDLTAGWEEARDQDKRMSDYLTLFARKPEPQVIPSLMDKYRVFSPFMNAVVNQLLLGIIQLDDLPPGESYSEDYVLRKTASFQWLLEHDPVTREYDRRYFAIFPYVQQTLVAVSPKELIFIQRVNEIFLQSRVNTNGHFEVKHV</sequence>
<keyword evidence="2" id="KW-1185">Reference proteome</keyword>
<evidence type="ECO:0000313" key="1">
    <source>
        <dbReference type="EMBL" id="AUR80918.1"/>
    </source>
</evidence>
<reference evidence="2" key="1">
    <citation type="submission" date="2017-12" db="EMBL/GenBank/DDBJ databases">
        <title>Phage resistance in Vibrio sp. unravels a complex metabolic adaptation strategy.</title>
        <authorList>
            <person name="Skliros D."/>
            <person name="Kalatzis P.G."/>
            <person name="Katharios P."/>
            <person name="Flemetakis E."/>
        </authorList>
    </citation>
    <scope>NUCLEOTIDE SEQUENCE [LARGE SCALE GENOMIC DNA]</scope>
</reference>
<organism evidence="1 2">
    <name type="scientific">Vibrio phage Aphrodite1</name>
    <dbReference type="NCBI Taxonomy" id="2070057"/>
    <lineage>
        <taxon>Viruses</taxon>
        <taxon>Duplodnaviria</taxon>
        <taxon>Heunggongvirae</taxon>
        <taxon>Uroviricota</taxon>
        <taxon>Caudoviricetes</taxon>
        <taxon>Chimalliviridae</taxon>
        <taxon>Gorgonvirinae</taxon>
        <taxon>Aphroditevirus</taxon>
        <taxon>Aphroditevirus aphrodite1</taxon>
    </lineage>
</organism>
<accession>A0A2I7QHS0</accession>
<protein>
    <recommendedName>
        <fullName evidence="3">Virion structural protein</fullName>
    </recommendedName>
</protein>
<dbReference type="InterPro" id="IPR055617">
    <property type="entry name" value="DUF7193"/>
</dbReference>
<proteinExistence type="predicted"/>
<dbReference type="Proteomes" id="UP000240536">
    <property type="component" value="Segment"/>
</dbReference>
<gene>
    <name evidence="1" type="ORF">Aphrodite1_0169</name>
</gene>
<dbReference type="OrthoDB" id="6445at10239"/>
<dbReference type="EMBL" id="MG720308">
    <property type="protein sequence ID" value="AUR80918.1"/>
    <property type="molecule type" value="Genomic_DNA"/>
</dbReference>
<evidence type="ECO:0000313" key="2">
    <source>
        <dbReference type="Proteomes" id="UP000240536"/>
    </source>
</evidence>
<evidence type="ECO:0008006" key="3">
    <source>
        <dbReference type="Google" id="ProtNLM"/>
    </source>
</evidence>
<dbReference type="Pfam" id="PF23823">
    <property type="entry name" value="DUF7193"/>
    <property type="match status" value="1"/>
</dbReference>